<evidence type="ECO:0000313" key="7">
    <source>
        <dbReference type="EMBL" id="JAS17799.1"/>
    </source>
</evidence>
<comment type="subcellular location">
    <subcellularLocation>
        <location evidence="6">Cytoplasm</location>
    </subcellularLocation>
    <subcellularLocation>
        <location evidence="6">Nucleus</location>
    </subcellularLocation>
</comment>
<dbReference type="SUPFAM" id="SSF56784">
    <property type="entry name" value="HAD-like"/>
    <property type="match status" value="1"/>
</dbReference>
<feature type="binding site" evidence="6">
    <location>
        <position position="19"/>
    </location>
    <ligand>
        <name>Mg(2+)</name>
        <dbReference type="ChEBI" id="CHEBI:18420"/>
    </ligand>
</feature>
<dbReference type="Gene3D" id="1.10.720.60">
    <property type="match status" value="1"/>
</dbReference>
<comment type="catalytic activity">
    <reaction evidence="6">
        <text>5-methylsulfanyl-2,3-dioxopentyl phosphate + H2O = 1,2-dihydroxy-5-(methylsulfanyl)pent-1-en-3-one + phosphate</text>
        <dbReference type="Rhea" id="RHEA:21700"/>
        <dbReference type="ChEBI" id="CHEBI:15377"/>
        <dbReference type="ChEBI" id="CHEBI:43474"/>
        <dbReference type="ChEBI" id="CHEBI:49252"/>
        <dbReference type="ChEBI" id="CHEBI:58828"/>
        <dbReference type="EC" id="3.1.3.77"/>
    </reaction>
</comment>
<comment type="similarity">
    <text evidence="6">Belongs to the HAD-like hydrolase superfamily. MasA/MtnC family.</text>
</comment>
<comment type="function">
    <text evidence="6">Bifunctional enzyme that catalyzes the enolization of 2,3-diketo-5-methylthiopentyl-1-phosphate (DK-MTP-1-P) into the intermediate 2-hydroxy-3-keto-5-methylthiopentenyl-1-phosphate (HK-MTPenyl-1-P), which is then dephosphorylated to form the acireductone 1,2-dihydroxy-3-keto-5-methylthiopentene (DHK-MTPene).</text>
</comment>
<dbReference type="NCBIfam" id="TIGR01549">
    <property type="entry name" value="HAD-SF-IA-v1"/>
    <property type="match status" value="1"/>
</dbReference>
<dbReference type="PANTHER" id="PTHR20371">
    <property type="entry name" value="ENOLASE-PHOSPHATASE E1"/>
    <property type="match status" value="1"/>
</dbReference>
<feature type="binding site" evidence="6">
    <location>
        <position position="207"/>
    </location>
    <ligand>
        <name>Mg(2+)</name>
        <dbReference type="ChEBI" id="CHEBI:18420"/>
    </ligand>
</feature>
<dbReference type="InterPro" id="IPR023943">
    <property type="entry name" value="Enolase-ppase_E1"/>
</dbReference>
<dbReference type="PANTHER" id="PTHR20371:SF1">
    <property type="entry name" value="ENOLASE-PHOSPHATASE E1"/>
    <property type="match status" value="1"/>
</dbReference>
<dbReference type="NCBIfam" id="TIGR01691">
    <property type="entry name" value="enolase-ppase"/>
    <property type="match status" value="1"/>
</dbReference>
<keyword evidence="3 6" id="KW-0378">Hydrolase</keyword>
<evidence type="ECO:0000256" key="1">
    <source>
        <dbReference type="ARBA" id="ARBA00022605"/>
    </source>
</evidence>
<dbReference type="UniPathway" id="UPA00904">
    <property type="reaction ID" value="UER00876"/>
</dbReference>
<dbReference type="AlphaFoldDB" id="A0A1B6CW81"/>
<dbReference type="GO" id="GO:0019509">
    <property type="term" value="P:L-methionine salvage from methylthioadenosine"/>
    <property type="evidence" value="ECO:0007669"/>
    <property type="project" value="UniProtKB-UniRule"/>
</dbReference>
<dbReference type="CDD" id="cd01629">
    <property type="entry name" value="HAD_EP"/>
    <property type="match status" value="1"/>
</dbReference>
<evidence type="ECO:0000256" key="5">
    <source>
        <dbReference type="ARBA" id="ARBA00023167"/>
    </source>
</evidence>
<evidence type="ECO:0000256" key="2">
    <source>
        <dbReference type="ARBA" id="ARBA00022723"/>
    </source>
</evidence>
<dbReference type="SFLD" id="SFLDS00003">
    <property type="entry name" value="Haloacid_Dehalogenase"/>
    <property type="match status" value="1"/>
</dbReference>
<protein>
    <recommendedName>
        <fullName evidence="6">Enolase-phosphatase E1</fullName>
        <ecNumber evidence="6">3.1.3.77</ecNumber>
    </recommendedName>
    <alternativeName>
        <fullName evidence="6">2,3-diketo-5-methylthio-1-phosphopentane phosphatase</fullName>
    </alternativeName>
</protein>
<evidence type="ECO:0000256" key="6">
    <source>
        <dbReference type="HAMAP-Rule" id="MF_03117"/>
    </source>
</evidence>
<comment type="pathway">
    <text evidence="6">Amino-acid biosynthesis; L-methionine biosynthesis via salvage pathway; L-methionine from S-methyl-5-thio-alpha-D-ribose 1-phosphate: step 3/6.</text>
</comment>
<evidence type="ECO:0000256" key="3">
    <source>
        <dbReference type="ARBA" id="ARBA00022801"/>
    </source>
</evidence>
<keyword evidence="6" id="KW-0539">Nucleus</keyword>
<sequence>MNTVERNYFKPTFILVDIEGTTTSISFVKDFLFPYARSRLKDHVEKYWYEPEFKEDLSLLKEQATQDLENNVEGFIPILDGDDAIKSVVNNVLWQMDMDRKTKALKSLQGHIWQRGYEEGLIKGHIYDDVEPCLQKWKNLGKSICVYSSGSVQAQKLLFGKTEKGNLLPLFSAYFDTNVGQKIESKSYTRIAQKLNCQPKDILFLTDVSKEARAAAEAGLQAVLLSRPGNAPLSSQDYKDFLVISNFNELNVL</sequence>
<name>A0A1B6CW81_9HEMI</name>
<keyword evidence="1 6" id="KW-0028">Amino-acid biosynthesis</keyword>
<dbReference type="InterPro" id="IPR036412">
    <property type="entry name" value="HAD-like_sf"/>
</dbReference>
<dbReference type="SFLD" id="SFLDF00044">
    <property type="entry name" value="enolase-phosphatase"/>
    <property type="match status" value="1"/>
</dbReference>
<dbReference type="GO" id="GO:0043874">
    <property type="term" value="F:acireductone synthase activity"/>
    <property type="evidence" value="ECO:0007669"/>
    <property type="project" value="UniProtKB-EC"/>
</dbReference>
<dbReference type="GO" id="GO:0005737">
    <property type="term" value="C:cytoplasm"/>
    <property type="evidence" value="ECO:0007669"/>
    <property type="project" value="UniProtKB-SubCell"/>
</dbReference>
<dbReference type="HAMAP" id="MF_01681">
    <property type="entry name" value="Salvage_MtnC"/>
    <property type="match status" value="1"/>
</dbReference>
<dbReference type="HAMAP" id="MF_03117">
    <property type="entry name" value="Salvage_MtnC_euk"/>
    <property type="match status" value="1"/>
</dbReference>
<dbReference type="GO" id="GO:0000287">
    <property type="term" value="F:magnesium ion binding"/>
    <property type="evidence" value="ECO:0007669"/>
    <property type="project" value="UniProtKB-UniRule"/>
</dbReference>
<dbReference type="EC" id="3.1.3.77" evidence="6"/>
<dbReference type="FunFam" id="3.40.50.1000:FF:000079">
    <property type="entry name" value="Enolase-phosphatase E1"/>
    <property type="match status" value="1"/>
</dbReference>
<dbReference type="Gene3D" id="3.40.50.1000">
    <property type="entry name" value="HAD superfamily/HAD-like"/>
    <property type="match status" value="1"/>
</dbReference>
<feature type="binding site" evidence="6">
    <location>
        <position position="182"/>
    </location>
    <ligand>
        <name>substrate</name>
    </ligand>
</feature>
<dbReference type="InterPro" id="IPR027511">
    <property type="entry name" value="ENOPH1_eukaryotes"/>
</dbReference>
<accession>A0A1B6CW81</accession>
<gene>
    <name evidence="7" type="ORF">g.9516</name>
</gene>
<dbReference type="EMBL" id="GEDC01019499">
    <property type="protein sequence ID" value="JAS17799.1"/>
    <property type="molecule type" value="Transcribed_RNA"/>
</dbReference>
<dbReference type="InterPro" id="IPR023214">
    <property type="entry name" value="HAD_sf"/>
</dbReference>
<comment type="pathway">
    <text evidence="6">Amino-acid biosynthesis; L-methionine biosynthesis via salvage pathway; L-methionine from S-methyl-5-thio-alpha-D-ribose 1-phosphate: step 4/6.</text>
</comment>
<comment type="subunit">
    <text evidence="6">Monomer.</text>
</comment>
<dbReference type="GO" id="GO:0005634">
    <property type="term" value="C:nucleus"/>
    <property type="evidence" value="ECO:0007669"/>
    <property type="project" value="UniProtKB-SubCell"/>
</dbReference>
<dbReference type="SFLD" id="SFLDG01129">
    <property type="entry name" value="C1.5:_HAD__Beta-PGM__Phosphata"/>
    <property type="match status" value="1"/>
</dbReference>
<dbReference type="SFLD" id="SFLDG01133">
    <property type="entry name" value="C1.5.4:_Enolase-phosphatase_Li"/>
    <property type="match status" value="1"/>
</dbReference>
<proteinExistence type="inferred from homology"/>
<comment type="cofactor">
    <cofactor evidence="6">
        <name>Mg(2+)</name>
        <dbReference type="ChEBI" id="CHEBI:18420"/>
    </cofactor>
    <text evidence="6">Binds 1 Mg(2+) ion per subunit.</text>
</comment>
<keyword evidence="4 6" id="KW-0460">Magnesium</keyword>
<dbReference type="Pfam" id="PF00702">
    <property type="entry name" value="Hydrolase"/>
    <property type="match status" value="1"/>
</dbReference>
<reference evidence="7" key="1">
    <citation type="submission" date="2015-12" db="EMBL/GenBank/DDBJ databases">
        <title>De novo transcriptome assembly of four potential Pierce s Disease insect vectors from Arizona vineyards.</title>
        <authorList>
            <person name="Tassone E.E."/>
        </authorList>
    </citation>
    <scope>NUCLEOTIDE SEQUENCE</scope>
</reference>
<feature type="binding site" evidence="6">
    <location>
        <begin position="148"/>
        <end position="149"/>
    </location>
    <ligand>
        <name>substrate</name>
    </ligand>
</feature>
<keyword evidence="6" id="KW-0963">Cytoplasm</keyword>
<dbReference type="InterPro" id="IPR006439">
    <property type="entry name" value="HAD-SF_hydro_IA"/>
</dbReference>
<organism evidence="7">
    <name type="scientific">Clastoptera arizonana</name>
    <name type="common">Arizona spittle bug</name>
    <dbReference type="NCBI Taxonomy" id="38151"/>
    <lineage>
        <taxon>Eukaryota</taxon>
        <taxon>Metazoa</taxon>
        <taxon>Ecdysozoa</taxon>
        <taxon>Arthropoda</taxon>
        <taxon>Hexapoda</taxon>
        <taxon>Insecta</taxon>
        <taxon>Pterygota</taxon>
        <taxon>Neoptera</taxon>
        <taxon>Paraneoptera</taxon>
        <taxon>Hemiptera</taxon>
        <taxon>Auchenorrhyncha</taxon>
        <taxon>Cercopoidea</taxon>
        <taxon>Clastopteridae</taxon>
        <taxon>Clastoptera</taxon>
    </lineage>
</organism>
<keyword evidence="5 6" id="KW-0486">Methionine biosynthesis</keyword>
<keyword evidence="2 6" id="KW-0479">Metal-binding</keyword>
<feature type="binding site" evidence="6">
    <location>
        <position position="17"/>
    </location>
    <ligand>
        <name>Mg(2+)</name>
        <dbReference type="ChEBI" id="CHEBI:18420"/>
    </ligand>
</feature>
<evidence type="ECO:0000256" key="4">
    <source>
        <dbReference type="ARBA" id="ARBA00022842"/>
    </source>
</evidence>